<evidence type="ECO:0000256" key="9">
    <source>
        <dbReference type="RuleBase" id="RU363043"/>
    </source>
</evidence>
<keyword evidence="12" id="KW-1185">Reference proteome</keyword>
<gene>
    <name evidence="11" type="primary">pstA</name>
    <name evidence="11" type="ORF">CQA57_01530</name>
</gene>
<protein>
    <recommendedName>
        <fullName evidence="3 9">Phosphate transport system permease protein PstA</fullName>
    </recommendedName>
</protein>
<evidence type="ECO:0000256" key="1">
    <source>
        <dbReference type="ARBA" id="ARBA00004651"/>
    </source>
</evidence>
<dbReference type="InterPro" id="IPR035906">
    <property type="entry name" value="MetI-like_sf"/>
</dbReference>
<feature type="transmembrane region" description="Helical" evidence="9">
    <location>
        <begin position="245"/>
        <end position="267"/>
    </location>
</feature>
<keyword evidence="4" id="KW-0813">Transport</keyword>
<feature type="transmembrane region" description="Helical" evidence="9">
    <location>
        <begin position="59"/>
        <end position="86"/>
    </location>
</feature>
<dbReference type="GO" id="GO:0035435">
    <property type="term" value="P:phosphate ion transmembrane transport"/>
    <property type="evidence" value="ECO:0007669"/>
    <property type="project" value="InterPro"/>
</dbReference>
<dbReference type="Gene3D" id="1.10.3720.10">
    <property type="entry name" value="MetI-like"/>
    <property type="match status" value="1"/>
</dbReference>
<dbReference type="PROSITE" id="PS50928">
    <property type="entry name" value="ABC_TM1"/>
    <property type="match status" value="1"/>
</dbReference>
<dbReference type="GO" id="GO:0005886">
    <property type="term" value="C:plasma membrane"/>
    <property type="evidence" value="ECO:0007669"/>
    <property type="project" value="UniProtKB-SubCell"/>
</dbReference>
<dbReference type="Pfam" id="PF00528">
    <property type="entry name" value="BPD_transp_1"/>
    <property type="match status" value="1"/>
</dbReference>
<evidence type="ECO:0000259" key="10">
    <source>
        <dbReference type="PROSITE" id="PS50928"/>
    </source>
</evidence>
<dbReference type="InterPro" id="IPR005672">
    <property type="entry name" value="Phosphate_PstA"/>
</dbReference>
<evidence type="ECO:0000313" key="11">
    <source>
        <dbReference type="EMBL" id="RDU74472.1"/>
    </source>
</evidence>
<feature type="transmembrane region" description="Helical" evidence="9">
    <location>
        <begin position="12"/>
        <end position="34"/>
    </location>
</feature>
<evidence type="ECO:0000256" key="5">
    <source>
        <dbReference type="ARBA" id="ARBA00022475"/>
    </source>
</evidence>
<comment type="caution">
    <text evidence="9">Lacks conserved residue(s) required for the propagation of feature annotation.</text>
</comment>
<name>A0A3D8JAL7_9HELI</name>
<comment type="similarity">
    <text evidence="2 9">Belongs to the binding-protein-dependent transport system permease family. CysTW subfamily.</text>
</comment>
<evidence type="ECO:0000256" key="3">
    <source>
        <dbReference type="ARBA" id="ARBA00016864"/>
    </source>
</evidence>
<evidence type="ECO:0000256" key="4">
    <source>
        <dbReference type="ARBA" id="ARBA00022448"/>
    </source>
</evidence>
<comment type="subcellular location">
    <subcellularLocation>
        <location evidence="1 9">Cell membrane</location>
        <topology evidence="1 9">Multi-pass membrane protein</topology>
    </subcellularLocation>
</comment>
<evidence type="ECO:0000256" key="2">
    <source>
        <dbReference type="ARBA" id="ARBA00007069"/>
    </source>
</evidence>
<organism evidence="11 12">
    <name type="scientific">Helicobacter anseris</name>
    <dbReference type="NCBI Taxonomy" id="375926"/>
    <lineage>
        <taxon>Bacteria</taxon>
        <taxon>Pseudomonadati</taxon>
        <taxon>Campylobacterota</taxon>
        <taxon>Epsilonproteobacteria</taxon>
        <taxon>Campylobacterales</taxon>
        <taxon>Helicobacteraceae</taxon>
        <taxon>Helicobacter</taxon>
    </lineage>
</organism>
<dbReference type="PANTHER" id="PTHR43470">
    <property type="entry name" value="PHOSPHATE TRANSPORT SYSTEM PERMEASE PROTEIN PSTA-RELATED"/>
    <property type="match status" value="1"/>
</dbReference>
<dbReference type="NCBIfam" id="TIGR00974">
    <property type="entry name" value="3a0107s02c"/>
    <property type="match status" value="1"/>
</dbReference>
<comment type="caution">
    <text evidence="11">The sequence shown here is derived from an EMBL/GenBank/DDBJ whole genome shotgun (WGS) entry which is preliminary data.</text>
</comment>
<dbReference type="CDD" id="cd06261">
    <property type="entry name" value="TM_PBP2"/>
    <property type="match status" value="1"/>
</dbReference>
<dbReference type="Proteomes" id="UP000256695">
    <property type="component" value="Unassembled WGS sequence"/>
</dbReference>
<dbReference type="EMBL" id="NXLX01000002">
    <property type="protein sequence ID" value="RDU74472.1"/>
    <property type="molecule type" value="Genomic_DNA"/>
</dbReference>
<evidence type="ECO:0000313" key="12">
    <source>
        <dbReference type="Proteomes" id="UP000256695"/>
    </source>
</evidence>
<evidence type="ECO:0000256" key="8">
    <source>
        <dbReference type="ARBA" id="ARBA00023136"/>
    </source>
</evidence>
<keyword evidence="8 9" id="KW-0472">Membrane</keyword>
<dbReference type="OrthoDB" id="9807065at2"/>
<evidence type="ECO:0000256" key="7">
    <source>
        <dbReference type="ARBA" id="ARBA00022989"/>
    </source>
</evidence>
<dbReference type="InterPro" id="IPR000515">
    <property type="entry name" value="MetI-like"/>
</dbReference>
<dbReference type="SUPFAM" id="SSF161098">
    <property type="entry name" value="MetI-like"/>
    <property type="match status" value="1"/>
</dbReference>
<proteinExistence type="inferred from homology"/>
<evidence type="ECO:0000256" key="6">
    <source>
        <dbReference type="ARBA" id="ARBA00022692"/>
    </source>
</evidence>
<keyword evidence="7 9" id="KW-1133">Transmembrane helix</keyword>
<dbReference type="PANTHER" id="PTHR43470:SF3">
    <property type="entry name" value="PHOSPHATE TRANSPORT SYSTEM PERMEASE PROTEIN PSTA-RELATED"/>
    <property type="match status" value="1"/>
</dbReference>
<keyword evidence="6 9" id="KW-0812">Transmembrane</keyword>
<sequence length="274" mass="29845">MQSDKISLFLRILVYIAISVVVCIFLLLVGYILIKGIPFLNLDSFAWEYNSKNVSMMPAIINTILIVFSSLIIAVPIGIFGAIYLVEYAKKSNKLISFIELMSETLSGIPSIVFGLFGYLIFVVFLGFGYSFLSGTLTLSIMILPLIIKTTQEALKSVPLSYREGSLALGAGKLRTIFSIILPSATSGILSGIILSIGRIVGESAALIYTAGTLAQVFQGFFDSGRSLSVHMYALLSEGLYMNEAYGAACVLLCVVILLNLTSYLVVKYFSKER</sequence>
<feature type="domain" description="ABC transmembrane type-1" evidence="10">
    <location>
        <begin position="60"/>
        <end position="267"/>
    </location>
</feature>
<dbReference type="GO" id="GO:0005315">
    <property type="term" value="F:phosphate transmembrane transporter activity"/>
    <property type="evidence" value="ECO:0007669"/>
    <property type="project" value="InterPro"/>
</dbReference>
<dbReference type="AlphaFoldDB" id="A0A3D8JAL7"/>
<feature type="transmembrane region" description="Helical" evidence="9">
    <location>
        <begin position="98"/>
        <end position="122"/>
    </location>
</feature>
<keyword evidence="5 9" id="KW-1003">Cell membrane</keyword>
<accession>A0A3D8JAL7</accession>
<feature type="transmembrane region" description="Helical" evidence="9">
    <location>
        <begin position="177"/>
        <end position="197"/>
    </location>
</feature>
<reference evidence="11 12" key="1">
    <citation type="submission" date="2018-04" db="EMBL/GenBank/DDBJ databases">
        <title>Novel Campyloabacter and Helicobacter Species and Strains.</title>
        <authorList>
            <person name="Mannion A.J."/>
            <person name="Shen Z."/>
            <person name="Fox J.G."/>
        </authorList>
    </citation>
    <scope>NUCLEOTIDE SEQUENCE [LARGE SCALE GENOMIC DNA]</scope>
    <source>
        <strain evidence="11 12">MIT 04-9362</strain>
    </source>
</reference>